<dbReference type="InterPro" id="IPR000045">
    <property type="entry name" value="Prepilin_IV_endopep_pep"/>
</dbReference>
<organism evidence="3 6">
    <name type="scientific">Blautia wexlerae</name>
    <dbReference type="NCBI Taxonomy" id="418240"/>
    <lineage>
        <taxon>Bacteria</taxon>
        <taxon>Bacillati</taxon>
        <taxon>Bacillota</taxon>
        <taxon>Clostridia</taxon>
        <taxon>Lachnospirales</taxon>
        <taxon>Lachnospiraceae</taxon>
        <taxon>Blautia</taxon>
    </lineage>
</organism>
<feature type="domain" description="Prepilin type IV endopeptidase peptidase" evidence="2">
    <location>
        <begin position="21"/>
        <end position="120"/>
    </location>
</feature>
<dbReference type="EMBL" id="WWVF01000013">
    <property type="protein sequence ID" value="MZS89038.1"/>
    <property type="molecule type" value="Genomic_DNA"/>
</dbReference>
<feature type="transmembrane region" description="Helical" evidence="1">
    <location>
        <begin position="105"/>
        <end position="127"/>
    </location>
</feature>
<evidence type="ECO:0000256" key="1">
    <source>
        <dbReference type="SAM" id="Phobius"/>
    </source>
</evidence>
<dbReference type="AlphaFoldDB" id="A0A6L8SX66"/>
<feature type="transmembrane region" description="Helical" evidence="1">
    <location>
        <begin position="64"/>
        <end position="85"/>
    </location>
</feature>
<evidence type="ECO:0000259" key="2">
    <source>
        <dbReference type="Pfam" id="PF01478"/>
    </source>
</evidence>
<protein>
    <submittedName>
        <fullName evidence="3">Prepilin peptidase</fullName>
    </submittedName>
</protein>
<proteinExistence type="predicted"/>
<dbReference type="GO" id="GO:0004190">
    <property type="term" value="F:aspartic-type endopeptidase activity"/>
    <property type="evidence" value="ECO:0007669"/>
    <property type="project" value="InterPro"/>
</dbReference>
<comment type="caution">
    <text evidence="3">The sequence shown here is derived from an EMBL/GenBank/DDBJ whole genome shotgun (WGS) entry which is preliminary data.</text>
</comment>
<dbReference type="Gene3D" id="1.20.120.1220">
    <property type="match status" value="1"/>
</dbReference>
<evidence type="ECO:0000313" key="5">
    <source>
        <dbReference type="Proteomes" id="UP000477156"/>
    </source>
</evidence>
<accession>A0A6L8SX66</accession>
<dbReference type="Proteomes" id="UP000477156">
    <property type="component" value="Unassembled WGS sequence"/>
</dbReference>
<feature type="transmembrane region" description="Helical" evidence="1">
    <location>
        <begin position="38"/>
        <end position="57"/>
    </location>
</feature>
<keyword evidence="1" id="KW-1133">Transmembrane helix</keyword>
<sequence>MWLNFSGEMYMEMNGVKEICVLGFLGINSWIDIRKKQVSLLLIIIFAVCGTVWTIYSRRNVPEVLMCVGTGFLFVLISILTEGAVGMGDGWLLMALGTVLYPEEFFSTLFIGMICSAVWSSIMMMGFCRKGSMEIPFVPFLLAGYLGGFLI</sequence>
<reference evidence="5 6" key="1">
    <citation type="journal article" date="2019" name="Nat. Med.">
        <title>A library of human gut bacterial isolates paired with longitudinal multiomics data enables mechanistic microbiome research.</title>
        <authorList>
            <person name="Poyet M."/>
            <person name="Groussin M."/>
            <person name="Gibbons S.M."/>
            <person name="Avila-Pacheco J."/>
            <person name="Jiang X."/>
            <person name="Kearney S.M."/>
            <person name="Perrotta A.R."/>
            <person name="Berdy B."/>
            <person name="Zhao S."/>
            <person name="Lieberman T.D."/>
            <person name="Swanson P.K."/>
            <person name="Smith M."/>
            <person name="Roesemann S."/>
            <person name="Alexander J.E."/>
            <person name="Rich S.A."/>
            <person name="Livny J."/>
            <person name="Vlamakis H."/>
            <person name="Clish C."/>
            <person name="Bullock K."/>
            <person name="Deik A."/>
            <person name="Scott J."/>
            <person name="Pierce K.A."/>
            <person name="Xavier R.J."/>
            <person name="Alm E.J."/>
        </authorList>
    </citation>
    <scope>NUCLEOTIDE SEQUENCE [LARGE SCALE GENOMIC DNA]</scope>
    <source>
        <strain evidence="3 6">BIOML-A1</strain>
        <strain evidence="4 5">BIOML-A12</strain>
    </source>
</reference>
<dbReference type="GO" id="GO:0016020">
    <property type="term" value="C:membrane"/>
    <property type="evidence" value="ECO:0007669"/>
    <property type="project" value="InterPro"/>
</dbReference>
<keyword evidence="1" id="KW-0472">Membrane</keyword>
<dbReference type="EMBL" id="WWVQ01000002">
    <property type="protein sequence ID" value="MZL31844.1"/>
    <property type="molecule type" value="Genomic_DNA"/>
</dbReference>
<evidence type="ECO:0000313" key="6">
    <source>
        <dbReference type="Proteomes" id="UP000477285"/>
    </source>
</evidence>
<evidence type="ECO:0000313" key="3">
    <source>
        <dbReference type="EMBL" id="MZL31844.1"/>
    </source>
</evidence>
<gene>
    <name evidence="4" type="ORF">GT712_08135</name>
    <name evidence="3" type="ORF">GT728_01180</name>
</gene>
<dbReference type="Proteomes" id="UP000477285">
    <property type="component" value="Unassembled WGS sequence"/>
</dbReference>
<keyword evidence="1" id="KW-0812">Transmembrane</keyword>
<evidence type="ECO:0000313" key="4">
    <source>
        <dbReference type="EMBL" id="MZS89038.1"/>
    </source>
</evidence>
<dbReference type="Pfam" id="PF01478">
    <property type="entry name" value="Peptidase_A24"/>
    <property type="match status" value="1"/>
</dbReference>
<name>A0A6L8SX66_9FIRM</name>